<keyword evidence="1" id="KW-1133">Transmembrane helix</keyword>
<organism evidence="2 3">
    <name type="scientific">Saliphagus infecundisoli</name>
    <dbReference type="NCBI Taxonomy" id="1849069"/>
    <lineage>
        <taxon>Archaea</taxon>
        <taxon>Methanobacteriati</taxon>
        <taxon>Methanobacteriota</taxon>
        <taxon>Stenosarchaea group</taxon>
        <taxon>Halobacteria</taxon>
        <taxon>Halobacteriales</taxon>
        <taxon>Natrialbaceae</taxon>
        <taxon>Saliphagus</taxon>
    </lineage>
</organism>
<comment type="caution">
    <text evidence="2">The sequence shown here is derived from an EMBL/GenBank/DDBJ whole genome shotgun (WGS) entry which is preliminary data.</text>
</comment>
<feature type="transmembrane region" description="Helical" evidence="1">
    <location>
        <begin position="26"/>
        <end position="44"/>
    </location>
</feature>
<evidence type="ECO:0000256" key="1">
    <source>
        <dbReference type="SAM" id="Phobius"/>
    </source>
</evidence>
<gene>
    <name evidence="2" type="ORF">ACFPFO_22220</name>
</gene>
<dbReference type="EMBL" id="JBHSJG010000072">
    <property type="protein sequence ID" value="MFC4990417.1"/>
    <property type="molecule type" value="Genomic_DNA"/>
</dbReference>
<keyword evidence="1" id="KW-0472">Membrane</keyword>
<evidence type="ECO:0008006" key="4">
    <source>
        <dbReference type="Google" id="ProtNLM"/>
    </source>
</evidence>
<keyword evidence="3" id="KW-1185">Reference proteome</keyword>
<sequence length="96" mass="10389">MARPPDDSGVVGSLVVVGQELRRRNASTVAVDLLYLFTIAFLATLALRGFWPAAIAALPLASFLYFAWHASRPFFVANVGAIVFAVVATEWNLLPL</sequence>
<keyword evidence="1" id="KW-0812">Transmembrane</keyword>
<dbReference type="Proteomes" id="UP001595925">
    <property type="component" value="Unassembled WGS sequence"/>
</dbReference>
<dbReference type="RefSeq" id="WP_224828716.1">
    <property type="nucleotide sequence ID" value="NZ_JAIVEF010000009.1"/>
</dbReference>
<dbReference type="AlphaFoldDB" id="A0ABD5QKW6"/>
<accession>A0ABD5QKW6</accession>
<protein>
    <recommendedName>
        <fullName evidence="4">Histidine kinase</fullName>
    </recommendedName>
</protein>
<name>A0ABD5QKW6_9EURY</name>
<proteinExistence type="predicted"/>
<evidence type="ECO:0000313" key="3">
    <source>
        <dbReference type="Proteomes" id="UP001595925"/>
    </source>
</evidence>
<reference evidence="2 3" key="1">
    <citation type="journal article" date="2019" name="Int. J. Syst. Evol. Microbiol.">
        <title>The Global Catalogue of Microorganisms (GCM) 10K type strain sequencing project: providing services to taxonomists for standard genome sequencing and annotation.</title>
        <authorList>
            <consortium name="The Broad Institute Genomics Platform"/>
            <consortium name="The Broad Institute Genome Sequencing Center for Infectious Disease"/>
            <person name="Wu L."/>
            <person name="Ma J."/>
        </authorList>
    </citation>
    <scope>NUCLEOTIDE SEQUENCE [LARGE SCALE GENOMIC DNA]</scope>
    <source>
        <strain evidence="2 3">CGMCC 1.15824</strain>
    </source>
</reference>
<evidence type="ECO:0000313" key="2">
    <source>
        <dbReference type="EMBL" id="MFC4990417.1"/>
    </source>
</evidence>
<feature type="transmembrane region" description="Helical" evidence="1">
    <location>
        <begin position="75"/>
        <end position="94"/>
    </location>
</feature>